<name>A0ABM1B7H4_LIMPO</name>
<dbReference type="Gene3D" id="3.30.40.10">
    <property type="entry name" value="Zinc/RING finger domain, C3HC4 (zinc finger)"/>
    <property type="match status" value="1"/>
</dbReference>
<evidence type="ECO:0000259" key="11">
    <source>
        <dbReference type="PROSITE" id="PS50010"/>
    </source>
</evidence>
<feature type="region of interest" description="Disordered" evidence="9">
    <location>
        <begin position="21"/>
        <end position="83"/>
    </location>
</feature>
<feature type="region of interest" description="Disordered" evidence="9">
    <location>
        <begin position="333"/>
        <end position="365"/>
    </location>
</feature>
<dbReference type="SUPFAM" id="SSF48065">
    <property type="entry name" value="DBL homology domain (DH-domain)"/>
    <property type="match status" value="1"/>
</dbReference>
<keyword evidence="13" id="KW-1185">Reference proteome</keyword>
<dbReference type="InterPro" id="IPR035899">
    <property type="entry name" value="DBL_dom_sf"/>
</dbReference>
<dbReference type="Pfam" id="PF00169">
    <property type="entry name" value="PH"/>
    <property type="match status" value="2"/>
</dbReference>
<dbReference type="InterPro" id="IPR011993">
    <property type="entry name" value="PH-like_dom_sf"/>
</dbReference>
<dbReference type="Gene3D" id="1.20.900.10">
    <property type="entry name" value="Dbl homology (DH) domain"/>
    <property type="match status" value="1"/>
</dbReference>
<dbReference type="CDD" id="cd00160">
    <property type="entry name" value="RhoGEF"/>
    <property type="match status" value="1"/>
</dbReference>
<dbReference type="InterPro" id="IPR001849">
    <property type="entry name" value="PH_domain"/>
</dbReference>
<evidence type="ECO:0000256" key="6">
    <source>
        <dbReference type="ARBA" id="ARBA00022833"/>
    </source>
</evidence>
<comment type="subcellular location">
    <subcellularLocation>
        <location evidence="1">Cytoplasm</location>
        <location evidence="1">Cytoskeleton</location>
    </subcellularLocation>
</comment>
<dbReference type="PANTHER" id="PTHR12673:SF267">
    <property type="entry name" value="PROTEIN CBG10230"/>
    <property type="match status" value="1"/>
</dbReference>
<feature type="region of interest" description="Disordered" evidence="9">
    <location>
        <begin position="123"/>
        <end position="146"/>
    </location>
</feature>
<dbReference type="InterPro" id="IPR017455">
    <property type="entry name" value="Znf_FYVE-rel"/>
</dbReference>
<dbReference type="InterPro" id="IPR000306">
    <property type="entry name" value="Znf_FYVE"/>
</dbReference>
<feature type="domain" description="PH" evidence="10">
    <location>
        <begin position="1016"/>
        <end position="1110"/>
    </location>
</feature>
<evidence type="ECO:0000259" key="12">
    <source>
        <dbReference type="PROSITE" id="PS50178"/>
    </source>
</evidence>
<evidence type="ECO:0000256" key="5">
    <source>
        <dbReference type="ARBA" id="ARBA00022771"/>
    </source>
</evidence>
<feature type="domain" description="FYVE-type" evidence="12">
    <location>
        <begin position="1151"/>
        <end position="1210"/>
    </location>
</feature>
<dbReference type="SMART" id="SM00064">
    <property type="entry name" value="FYVE"/>
    <property type="match status" value="1"/>
</dbReference>
<dbReference type="CDD" id="cd13389">
    <property type="entry name" value="PH1_FGD5_FGD6"/>
    <property type="match status" value="1"/>
</dbReference>
<feature type="compositionally biased region" description="Pro residues" evidence="9">
    <location>
        <begin position="195"/>
        <end position="207"/>
    </location>
</feature>
<proteinExistence type="predicted"/>
<accession>A0ABM1B7H4</accession>
<keyword evidence="7" id="KW-0206">Cytoskeleton</keyword>
<feature type="region of interest" description="Disordered" evidence="9">
    <location>
        <begin position="224"/>
        <end position="258"/>
    </location>
</feature>
<evidence type="ECO:0000256" key="1">
    <source>
        <dbReference type="ARBA" id="ARBA00004245"/>
    </source>
</evidence>
<dbReference type="PROSITE" id="PS50003">
    <property type="entry name" value="PH_DOMAIN"/>
    <property type="match status" value="2"/>
</dbReference>
<dbReference type="SMART" id="SM00325">
    <property type="entry name" value="RhoGEF"/>
    <property type="match status" value="1"/>
</dbReference>
<feature type="region of interest" description="Disordered" evidence="9">
    <location>
        <begin position="189"/>
        <end position="211"/>
    </location>
</feature>
<organism evidence="13 14">
    <name type="scientific">Limulus polyphemus</name>
    <name type="common">Atlantic horseshoe crab</name>
    <dbReference type="NCBI Taxonomy" id="6850"/>
    <lineage>
        <taxon>Eukaryota</taxon>
        <taxon>Metazoa</taxon>
        <taxon>Ecdysozoa</taxon>
        <taxon>Arthropoda</taxon>
        <taxon>Chelicerata</taxon>
        <taxon>Merostomata</taxon>
        <taxon>Xiphosura</taxon>
        <taxon>Limulidae</taxon>
        <taxon>Limulus</taxon>
    </lineage>
</organism>
<keyword evidence="4" id="KW-0479">Metal-binding</keyword>
<evidence type="ECO:0000313" key="13">
    <source>
        <dbReference type="Proteomes" id="UP000694941"/>
    </source>
</evidence>
<keyword evidence="6" id="KW-0862">Zinc</keyword>
<feature type="compositionally biased region" description="Polar residues" evidence="9">
    <location>
        <begin position="224"/>
        <end position="240"/>
    </location>
</feature>
<dbReference type="RefSeq" id="XP_013776366.1">
    <property type="nucleotide sequence ID" value="XM_013920912.2"/>
</dbReference>
<feature type="compositionally biased region" description="Basic and acidic residues" evidence="9">
    <location>
        <begin position="47"/>
        <end position="57"/>
    </location>
</feature>
<dbReference type="GeneID" id="106461121"/>
<evidence type="ECO:0000256" key="9">
    <source>
        <dbReference type="SAM" id="MobiDB-lite"/>
    </source>
</evidence>
<dbReference type="InterPro" id="IPR051092">
    <property type="entry name" value="FYVE_RhoGEF_PH"/>
</dbReference>
<evidence type="ECO:0000259" key="10">
    <source>
        <dbReference type="PROSITE" id="PS50003"/>
    </source>
</evidence>
<dbReference type="PANTHER" id="PTHR12673">
    <property type="entry name" value="FACIOGENITAL DYSPLASIA PROTEIN"/>
    <property type="match status" value="1"/>
</dbReference>
<dbReference type="SUPFAM" id="SSF50729">
    <property type="entry name" value="PH domain-like"/>
    <property type="match status" value="2"/>
</dbReference>
<dbReference type="CDD" id="cd13237">
    <property type="entry name" value="PH2_FGD5_FGD6"/>
    <property type="match status" value="1"/>
</dbReference>
<dbReference type="SMART" id="SM00233">
    <property type="entry name" value="PH"/>
    <property type="match status" value="2"/>
</dbReference>
<feature type="domain" description="PH" evidence="10">
    <location>
        <begin position="1275"/>
        <end position="1372"/>
    </location>
</feature>
<keyword evidence="2" id="KW-0963">Cytoplasm</keyword>
<feature type="domain" description="DH" evidence="11">
    <location>
        <begin position="798"/>
        <end position="987"/>
    </location>
</feature>
<keyword evidence="3" id="KW-0344">Guanine-nucleotide releasing factor</keyword>
<evidence type="ECO:0000256" key="7">
    <source>
        <dbReference type="ARBA" id="ARBA00023212"/>
    </source>
</evidence>
<feature type="region of interest" description="Disordered" evidence="9">
    <location>
        <begin position="1217"/>
        <end position="1238"/>
    </location>
</feature>
<evidence type="ECO:0000256" key="8">
    <source>
        <dbReference type="PROSITE-ProRule" id="PRU00091"/>
    </source>
</evidence>
<evidence type="ECO:0000256" key="4">
    <source>
        <dbReference type="ARBA" id="ARBA00022723"/>
    </source>
</evidence>
<dbReference type="Pfam" id="PF01363">
    <property type="entry name" value="FYVE"/>
    <property type="match status" value="1"/>
</dbReference>
<feature type="compositionally biased region" description="Polar residues" evidence="9">
    <location>
        <begin position="757"/>
        <end position="770"/>
    </location>
</feature>
<protein>
    <submittedName>
        <fullName evidence="14">Uncharacterized protein LOC106461121</fullName>
    </submittedName>
</protein>
<dbReference type="InterPro" id="IPR013083">
    <property type="entry name" value="Znf_RING/FYVE/PHD"/>
</dbReference>
<dbReference type="PROSITE" id="PS50010">
    <property type="entry name" value="DH_2"/>
    <property type="match status" value="1"/>
</dbReference>
<dbReference type="Pfam" id="PF00621">
    <property type="entry name" value="RhoGEF"/>
    <property type="match status" value="1"/>
</dbReference>
<evidence type="ECO:0000313" key="14">
    <source>
        <dbReference type="RefSeq" id="XP_013776366.1"/>
    </source>
</evidence>
<dbReference type="Gene3D" id="2.30.29.30">
    <property type="entry name" value="Pleckstrin-homology domain (PH domain)/Phosphotyrosine-binding domain (PTB)"/>
    <property type="match status" value="2"/>
</dbReference>
<feature type="compositionally biased region" description="Pro residues" evidence="9">
    <location>
        <begin position="340"/>
        <end position="349"/>
    </location>
</feature>
<sequence>MLPVLKSPFLESFQKVPSPVIKVSTLPRSLSEKKTPPQRPPPPKIKQKNEINNKHEVSNTSQQSPEIRTEVKPFAVESKPPQEDVTLENIQNSTYFPDESPLNTGGKKVICLIKDPNDEAKNFSQIKPEHRSSPEQDKIKRDTWEKENKEVENILSNAVGMEMHFKIPSLDKSEAENTLTTNKNISEALLNQESPEPPRPPRPPPPDYNSLRRKLNYYEEIQNSPKDSCISPNTSNSQVIVTKTQPRPPPRVKRKRSRTVEIVTPVWKMNERKTRRSQSLDECDIRKKKADREIISSSTVPRVKAVYTQVQKESVIKNKSNSSVANDKTFEGYQKMKFRPLPPPPPPPRSRSKGLSPQGEDTCSQNISMTHTCYNDSSGFKESNNQKDSWVESTDLKSLGECGVKQIVQESMESEQVLHDKESTKICHLGWKKEHSKMESQLTGQVQNNICKVLLEDQRSMQLPEVDENANLPDMSNEPNIHSKNGNVHQQHSTEMDDEIKTTLAIEDNMVKVANSIFYNQESAVPIEPVQRKNSKTPSPEVERNKYQTLQDKRKTKWYDASNLPANVEEIDSGLLDKLEGSCDPASFIDKQHFSVAHNEIKQKELEQKSLGQKDEQNKNLQFWSIVPENELPSTGAKAKCSREQQLVMQSPDLIEKSVQTVPVEGLFSLKKTTFEQSESEDTDELTRDLQRELKLILERHKKKGWGEGGESKNRCDERGQERTRLVFQHGKPKIRASQQFPVSGVEVSKEKEKFLQSSRSSTSEISWQEESSEDTDEEILSLTPDIEETAAQKKKRRVFYIAQEIMTSEKLFVDVLRLLNEDFRKAVGEAEREQGTSIIPEEILNQLLKYFPQLQNLNENLLRELQERIEHWPEIGRISDILVTLGPFLKLYSAYIRDFESTINLFEECKKKYPLFSQVVKEFEMNPRCQRLSLNHYMLKPVQRIPQYRLLLQDYLHHLHIDSPDYEDTVAALEIMSQVADHANETMKQEDNLSKLITIQNRIFGHHEVIRPGRVFIKEGELMKLSRKIMQPRWFILFSDSLLYMTKVQNNLYRVNHELQLTGMRVSIPIQQDYQNEFSIVSVTRSFSLAASSPEERDQWINALSHAIEENACKRSTFQNIHHHQKSGEETPLENTGFELGQRAPIWIPDVRVTMCQLCTSEFTVTFRRHHCRACGKVVCSACSASRAPLRYLGFRPVRVCDECFPKLRQEFTEYSVGGGDSGGASESADTESDTPHSMADLKAQFKENLRHTGKKIKRNLPSVLKEVSANDQGSSNSGYLQRRGRRGWKRYWFVIKDKVLYMYKASEDVAALASIPLLGYTVDTFTEEIDEVEGNLLFQLTHPGQPPVLFHADTPSSAERWIRAMEEATVLE</sequence>
<dbReference type="CDD" id="cd15743">
    <property type="entry name" value="FYVE_FGD6"/>
    <property type="match status" value="1"/>
</dbReference>
<dbReference type="Proteomes" id="UP000694941">
    <property type="component" value="Unplaced"/>
</dbReference>
<dbReference type="InterPro" id="IPR000219">
    <property type="entry name" value="DH_dom"/>
</dbReference>
<feature type="region of interest" description="Disordered" evidence="9">
    <location>
        <begin position="757"/>
        <end position="779"/>
    </location>
</feature>
<keyword evidence="5 8" id="KW-0863">Zinc-finger</keyword>
<evidence type="ECO:0000256" key="3">
    <source>
        <dbReference type="ARBA" id="ARBA00022658"/>
    </source>
</evidence>
<reference evidence="14" key="1">
    <citation type="submission" date="2025-08" db="UniProtKB">
        <authorList>
            <consortium name="RefSeq"/>
        </authorList>
    </citation>
    <scope>IDENTIFICATION</scope>
    <source>
        <tissue evidence="14">Muscle</tissue>
    </source>
</reference>
<gene>
    <name evidence="14" type="primary">LOC106461121</name>
</gene>
<evidence type="ECO:0000256" key="2">
    <source>
        <dbReference type="ARBA" id="ARBA00022490"/>
    </source>
</evidence>
<dbReference type="PROSITE" id="PS50178">
    <property type="entry name" value="ZF_FYVE"/>
    <property type="match status" value="1"/>
</dbReference>